<reference evidence="7 8" key="1">
    <citation type="journal article" date="2011" name="Genome Res.">
        <title>Phylogeny-wide analysis of social amoeba genomes highlights ancient origins for complex intercellular communication.</title>
        <authorList>
            <person name="Heidel A.J."/>
            <person name="Lawal H.M."/>
            <person name="Felder M."/>
            <person name="Schilde C."/>
            <person name="Helps N.R."/>
            <person name="Tunggal B."/>
            <person name="Rivero F."/>
            <person name="John U."/>
            <person name="Schleicher M."/>
            <person name="Eichinger L."/>
            <person name="Platzer M."/>
            <person name="Noegel A.A."/>
            <person name="Schaap P."/>
            <person name="Gloeckner G."/>
        </authorList>
    </citation>
    <scope>NUCLEOTIDE SEQUENCE [LARGE SCALE GENOMIC DNA]</scope>
    <source>
        <strain evidence="8">ATCC 26659 / Pp 5 / PN500</strain>
    </source>
</reference>
<keyword evidence="5" id="KW-0812">Transmembrane</keyword>
<feature type="coiled-coil region" evidence="3">
    <location>
        <begin position="575"/>
        <end position="609"/>
    </location>
</feature>
<dbReference type="InterPro" id="IPR018850">
    <property type="entry name" value="Mt_escape_2_C"/>
</dbReference>
<dbReference type="AlphaFoldDB" id="D3AVQ4"/>
<keyword evidence="1" id="KW-0809">Transit peptide</keyword>
<dbReference type="InterPro" id="IPR012677">
    <property type="entry name" value="Nucleotide-bd_a/b_plait_sf"/>
</dbReference>
<feature type="domain" description="RRM" evidence="6">
    <location>
        <begin position="650"/>
        <end position="703"/>
    </location>
</feature>
<organism evidence="7 8">
    <name type="scientific">Heterostelium pallidum (strain ATCC 26659 / Pp 5 / PN500)</name>
    <name type="common">Cellular slime mold</name>
    <name type="synonym">Polysphondylium pallidum</name>
    <dbReference type="NCBI Taxonomy" id="670386"/>
    <lineage>
        <taxon>Eukaryota</taxon>
        <taxon>Amoebozoa</taxon>
        <taxon>Evosea</taxon>
        <taxon>Eumycetozoa</taxon>
        <taxon>Dictyostelia</taxon>
        <taxon>Acytosteliales</taxon>
        <taxon>Acytosteliaceae</taxon>
        <taxon>Heterostelium</taxon>
    </lineage>
</organism>
<evidence type="ECO:0000256" key="2">
    <source>
        <dbReference type="PROSITE-ProRule" id="PRU00176"/>
    </source>
</evidence>
<feature type="region of interest" description="Disordered" evidence="4">
    <location>
        <begin position="350"/>
        <end position="373"/>
    </location>
</feature>
<dbReference type="Gene3D" id="3.30.70.330">
    <property type="match status" value="1"/>
</dbReference>
<dbReference type="EMBL" id="ADBJ01000002">
    <property type="protein sequence ID" value="EFA86377.1"/>
    <property type="molecule type" value="Genomic_DNA"/>
</dbReference>
<feature type="transmembrane region" description="Helical" evidence="5">
    <location>
        <begin position="96"/>
        <end position="113"/>
    </location>
</feature>
<dbReference type="Pfam" id="PF00076">
    <property type="entry name" value="RRM_1"/>
    <property type="match status" value="1"/>
</dbReference>
<keyword evidence="8" id="KW-1185">Reference proteome</keyword>
<proteinExistence type="predicted"/>
<dbReference type="OMA" id="FGGQMRD"/>
<dbReference type="InParanoid" id="D3AVQ4"/>
<dbReference type="Proteomes" id="UP000001396">
    <property type="component" value="Unassembled WGS sequence"/>
</dbReference>
<dbReference type="InterPro" id="IPR000504">
    <property type="entry name" value="RRM_dom"/>
</dbReference>
<keyword evidence="2" id="KW-0694">RNA-binding</keyword>
<dbReference type="InterPro" id="IPR035979">
    <property type="entry name" value="RBD_domain_sf"/>
</dbReference>
<keyword evidence="5" id="KW-0472">Membrane</keyword>
<accession>D3AVQ4</accession>
<evidence type="ECO:0000256" key="3">
    <source>
        <dbReference type="SAM" id="Coils"/>
    </source>
</evidence>
<dbReference type="GO" id="GO:0003723">
    <property type="term" value="F:RNA binding"/>
    <property type="evidence" value="ECO:0007669"/>
    <property type="project" value="UniProtKB-UniRule"/>
</dbReference>
<name>D3AVQ4_HETP5</name>
<sequence length="703" mass="81600">MIKSTISTLPKQYFGLLNNNVGYRSIGSINLPIRSIQQQQQQQQYNNQLNQHHRSSPILNNNLNQSQSYNSTSLFINNNNNNNNNLIIQKRNVSTWGIRFLLGFSVVGFMFFMRRWTPRQMKRIIKTFKEKHAYEQYLPEVYKMSFDRIKEERYLSSFLASPPIGPVCIVGPDGCGKSHIIKRVISARSMSVLVDMRQNAVMSGDELLLQFVKKLGYLLPSDDLISSLFLKADKKQLINVKEIVQGLETIFLSLLKMKEQYKEIPLIVITNIEALPTSDNFTRFLDWCISVTDNKLANIVFLTSSQFVHFHLDSNYSFKKRRFLYNIPYPSVEDVKKYLTSILIKSNDESSANGDNNGNVGKSTTSSGSISFYRPSSTSMELIEKEADDETSVALTSCDIESIINNFGGQMRDIDALVGLIKKGESLHYVIEMFNAETAQKIGSLVDSMFQRANLANSDSEKKAVFEKYMRFWSLLEYLLANPAMQASELIEKVFHEQPEEFDEYFKTNLIYYWTKQQREIAMPDVEEISTPTLKNAYDTYVTFSSPRIHRATERVIKEHRFVLQRQTIEKFFKKADLKDDRKDLESEKHELLTEYEKIYQRLDNLIENNQAWIKFMGEQKFDQRKKYFLEKEDECLKRISIVSDKLDQIEIDLDNLGRVKVYRIVKTSGSKLKNKFLQYGPIKKIRLVTDQVNGKPKGYAFI</sequence>
<dbReference type="PANTHER" id="PTHR32198:SF3">
    <property type="entry name" value="MITOCHONDRIAL ESCAPE PROTEIN 2 C-TERMINAL DOMAIN-CONTAINING PROTEIN"/>
    <property type="match status" value="1"/>
</dbReference>
<dbReference type="STRING" id="670386.D3AVQ4"/>
<dbReference type="InterPro" id="IPR027417">
    <property type="entry name" value="P-loop_NTPase"/>
</dbReference>
<evidence type="ECO:0000256" key="5">
    <source>
        <dbReference type="SAM" id="Phobius"/>
    </source>
</evidence>
<keyword evidence="3" id="KW-0175">Coiled coil</keyword>
<dbReference type="PROSITE" id="PS50102">
    <property type="entry name" value="RRM"/>
    <property type="match status" value="1"/>
</dbReference>
<dbReference type="GeneID" id="31355703"/>
<dbReference type="GO" id="GO:0005743">
    <property type="term" value="C:mitochondrial inner membrane"/>
    <property type="evidence" value="ECO:0007669"/>
    <property type="project" value="InterPro"/>
</dbReference>
<evidence type="ECO:0000313" key="7">
    <source>
        <dbReference type="EMBL" id="EFA86377.1"/>
    </source>
</evidence>
<dbReference type="SUPFAM" id="SSF54928">
    <property type="entry name" value="RNA-binding domain, RBD"/>
    <property type="match status" value="1"/>
</dbReference>
<dbReference type="RefSeq" id="XP_020438482.1">
    <property type="nucleotide sequence ID" value="XM_020571208.1"/>
</dbReference>
<evidence type="ECO:0000259" key="6">
    <source>
        <dbReference type="PROSITE" id="PS50102"/>
    </source>
</evidence>
<protein>
    <recommendedName>
        <fullName evidence="6">RRM domain-containing protein</fullName>
    </recommendedName>
</protein>
<dbReference type="InterPro" id="IPR039627">
    <property type="entry name" value="Yme2_C"/>
</dbReference>
<gene>
    <name evidence="7" type="ORF">PPL_00169</name>
</gene>
<comment type="caution">
    <text evidence="7">The sequence shown here is derived from an EMBL/GenBank/DDBJ whole genome shotgun (WGS) entry which is preliminary data.</text>
</comment>
<dbReference type="Gene3D" id="3.40.50.300">
    <property type="entry name" value="P-loop containing nucleotide triphosphate hydrolases"/>
    <property type="match status" value="1"/>
</dbReference>
<keyword evidence="5" id="KW-1133">Transmembrane helix</keyword>
<dbReference type="SUPFAM" id="SSF52540">
    <property type="entry name" value="P-loop containing nucleoside triphosphate hydrolases"/>
    <property type="match status" value="1"/>
</dbReference>
<evidence type="ECO:0000256" key="1">
    <source>
        <dbReference type="ARBA" id="ARBA00022946"/>
    </source>
</evidence>
<evidence type="ECO:0000313" key="8">
    <source>
        <dbReference type="Proteomes" id="UP000001396"/>
    </source>
</evidence>
<evidence type="ECO:0000256" key="4">
    <source>
        <dbReference type="SAM" id="MobiDB-lite"/>
    </source>
</evidence>
<dbReference type="FunCoup" id="D3AVQ4">
    <property type="interactions" value="70"/>
</dbReference>
<dbReference type="PANTHER" id="PTHR32198">
    <property type="entry name" value="MITOCHONDRIAL ESCAPE PROTEIN 2"/>
    <property type="match status" value="1"/>
</dbReference>
<dbReference type="Pfam" id="PF10443">
    <property type="entry name" value="RNA12"/>
    <property type="match status" value="1"/>
</dbReference>